<evidence type="ECO:0000256" key="1">
    <source>
        <dbReference type="ARBA" id="ARBA00011970"/>
    </source>
</evidence>
<protein>
    <recommendedName>
        <fullName evidence="7">EGF domain-specific O-linked N-acetylglucosamine transferase</fullName>
        <ecNumber evidence="1">2.4.1.255</ecNumber>
    </recommendedName>
    <alternativeName>
        <fullName evidence="8">Extracellular O-linked N-acetylglucosamine transferase</fullName>
    </alternativeName>
</protein>
<dbReference type="OrthoDB" id="529273at2759"/>
<dbReference type="PANTHER" id="PTHR20961:SF148">
    <property type="entry name" value="EGF DOMAIN-SPECIFIC O-LINKED N-ACETYLGLUCOSAMINE TRANSFERASE"/>
    <property type="match status" value="1"/>
</dbReference>
<evidence type="ECO:0000256" key="2">
    <source>
        <dbReference type="ARBA" id="ARBA00022676"/>
    </source>
</evidence>
<comment type="catalytic activity">
    <reaction evidence="9">
        <text>L-seryl-[protein] + UDP-N-acetyl-alpha-D-glucosamine = 3-O-(N-acetyl-beta-D-glucosaminyl)-L-seryl-[protein] + UDP + H(+)</text>
        <dbReference type="Rhea" id="RHEA:48904"/>
        <dbReference type="Rhea" id="RHEA-COMP:9863"/>
        <dbReference type="Rhea" id="RHEA-COMP:12251"/>
        <dbReference type="ChEBI" id="CHEBI:15378"/>
        <dbReference type="ChEBI" id="CHEBI:29999"/>
        <dbReference type="ChEBI" id="CHEBI:57705"/>
        <dbReference type="ChEBI" id="CHEBI:58223"/>
        <dbReference type="ChEBI" id="CHEBI:90838"/>
        <dbReference type="EC" id="2.4.1.255"/>
    </reaction>
</comment>
<evidence type="ECO:0000313" key="13">
    <source>
        <dbReference type="EMBL" id="PSR85801.1"/>
    </source>
</evidence>
<name>A0A2T3A8M6_9PEZI</name>
<keyword evidence="2" id="KW-0328">Glycosyltransferase</keyword>
<feature type="compositionally biased region" description="Polar residues" evidence="11">
    <location>
        <begin position="1"/>
        <end position="16"/>
    </location>
</feature>
<evidence type="ECO:0000256" key="8">
    <source>
        <dbReference type="ARBA" id="ARBA00042574"/>
    </source>
</evidence>
<dbReference type="InterPro" id="IPR049625">
    <property type="entry name" value="Glyco_transf_61_cat"/>
</dbReference>
<feature type="region of interest" description="Disordered" evidence="11">
    <location>
        <begin position="1"/>
        <end position="81"/>
    </location>
</feature>
<feature type="domain" description="Glycosyltransferase 61 catalytic" evidence="12">
    <location>
        <begin position="367"/>
        <end position="454"/>
    </location>
</feature>
<evidence type="ECO:0000259" key="12">
    <source>
        <dbReference type="Pfam" id="PF04577"/>
    </source>
</evidence>
<dbReference type="STRING" id="2025994.A0A2T3A8M6"/>
<reference evidence="13 14" key="1">
    <citation type="journal article" date="2018" name="Mycol. Prog.">
        <title>Coniella lustricola, a new species from submerged detritus.</title>
        <authorList>
            <person name="Raudabaugh D.B."/>
            <person name="Iturriaga T."/>
            <person name="Carver A."/>
            <person name="Mondo S."/>
            <person name="Pangilinan J."/>
            <person name="Lipzen A."/>
            <person name="He G."/>
            <person name="Amirebrahimi M."/>
            <person name="Grigoriev I.V."/>
            <person name="Miller A.N."/>
        </authorList>
    </citation>
    <scope>NUCLEOTIDE SEQUENCE [LARGE SCALE GENOMIC DNA]</scope>
    <source>
        <strain evidence="13 14">B22-T-1</strain>
    </source>
</reference>
<keyword evidence="5" id="KW-0256">Endoplasmic reticulum</keyword>
<accession>A0A2T3A8M6</accession>
<dbReference type="Proteomes" id="UP000241462">
    <property type="component" value="Unassembled WGS sequence"/>
</dbReference>
<proteinExistence type="predicted"/>
<dbReference type="Pfam" id="PF04577">
    <property type="entry name" value="Glyco_transf_61"/>
    <property type="match status" value="1"/>
</dbReference>
<dbReference type="EMBL" id="KZ678437">
    <property type="protein sequence ID" value="PSR85801.1"/>
    <property type="molecule type" value="Genomic_DNA"/>
</dbReference>
<evidence type="ECO:0000256" key="10">
    <source>
        <dbReference type="ARBA" id="ARBA00049432"/>
    </source>
</evidence>
<keyword evidence="14" id="KW-1185">Reference proteome</keyword>
<sequence length="526" mass="59348">MYTASTTGSDYVSSPWSRPEDGFTGSHQGDDEENQENHKHANLPSSSPVEETVQSASTASSSTPWDIPDDYYAQASQNQPSTCEQRFGPAYLEELRHTRAAYCSPDSPSQLTCFHNNNNGFNNKDGRTDSFCIAQGAVFDQETNKFQVQCDTVPDPWGVETNAPSLKLQSFWKYWYDTGPRIVMDRALALVASKDDGTHERTAGVSRAPLGRNNKFTILLKREGELNPWHCILEILSLTFSMDVLRMTPQQYEETAEETPFWTLADAENTQVVILDERHDGPYFDLWQLFAKRPIVRIGELPSSNEEMSNVIIPLPGASNPLWQGDWEPNPCRHSVLLKTFSWRVLRHYAIPDTLEAYGDSGLPSNSEDKDKVVVTFIDRRGQRKLVDMDGHIAALRDRYEDNGEQHVVIHVVDLAALPFPEQVKLVRNSDVLAGVHGAGLTHGLWMKEHSAMVEILPEDLNHKGFRNFAGVLGHDYFSTHGSKVADSSGNWQHDDVRIDVERFLEMMDLAIKSMYNKGRLNYDVI</sequence>
<evidence type="ECO:0000256" key="7">
    <source>
        <dbReference type="ARBA" id="ARBA00040944"/>
    </source>
</evidence>
<evidence type="ECO:0000313" key="14">
    <source>
        <dbReference type="Proteomes" id="UP000241462"/>
    </source>
</evidence>
<evidence type="ECO:0000256" key="9">
    <source>
        <dbReference type="ARBA" id="ARBA00048317"/>
    </source>
</evidence>
<dbReference type="GO" id="GO:0005788">
    <property type="term" value="C:endoplasmic reticulum lumen"/>
    <property type="evidence" value="ECO:0007669"/>
    <property type="project" value="TreeGrafter"/>
</dbReference>
<evidence type="ECO:0000256" key="5">
    <source>
        <dbReference type="ARBA" id="ARBA00022824"/>
    </source>
</evidence>
<keyword evidence="3" id="KW-0808">Transferase</keyword>
<dbReference type="InParanoid" id="A0A2T3A8M6"/>
<organism evidence="13 14">
    <name type="scientific">Coniella lustricola</name>
    <dbReference type="NCBI Taxonomy" id="2025994"/>
    <lineage>
        <taxon>Eukaryota</taxon>
        <taxon>Fungi</taxon>
        <taxon>Dikarya</taxon>
        <taxon>Ascomycota</taxon>
        <taxon>Pezizomycotina</taxon>
        <taxon>Sordariomycetes</taxon>
        <taxon>Sordariomycetidae</taxon>
        <taxon>Diaporthales</taxon>
        <taxon>Schizoparmaceae</taxon>
        <taxon>Coniella</taxon>
    </lineage>
</organism>
<dbReference type="AlphaFoldDB" id="A0A2T3A8M6"/>
<evidence type="ECO:0000256" key="11">
    <source>
        <dbReference type="SAM" id="MobiDB-lite"/>
    </source>
</evidence>
<comment type="catalytic activity">
    <reaction evidence="10">
        <text>L-threonyl-[protein] + UDP-N-acetyl-alpha-D-glucosamine = 3-O-(N-acetyl-beta-D-glucosaminyl)-L-threonyl-[protein] + UDP + H(+)</text>
        <dbReference type="Rhea" id="RHEA:48908"/>
        <dbReference type="Rhea" id="RHEA-COMP:11060"/>
        <dbReference type="Rhea" id="RHEA-COMP:12252"/>
        <dbReference type="ChEBI" id="CHEBI:15378"/>
        <dbReference type="ChEBI" id="CHEBI:30013"/>
        <dbReference type="ChEBI" id="CHEBI:57705"/>
        <dbReference type="ChEBI" id="CHEBI:58223"/>
        <dbReference type="ChEBI" id="CHEBI:90840"/>
        <dbReference type="EC" id="2.4.1.255"/>
    </reaction>
</comment>
<dbReference type="EC" id="2.4.1.255" evidence="1"/>
<evidence type="ECO:0000256" key="6">
    <source>
        <dbReference type="ARBA" id="ARBA00023180"/>
    </source>
</evidence>
<keyword evidence="6" id="KW-0325">Glycoprotein</keyword>
<feature type="compositionally biased region" description="Polar residues" evidence="11">
    <location>
        <begin position="43"/>
        <end position="54"/>
    </location>
</feature>
<evidence type="ECO:0000256" key="4">
    <source>
        <dbReference type="ARBA" id="ARBA00022729"/>
    </source>
</evidence>
<dbReference type="GO" id="GO:0097363">
    <property type="term" value="F:protein O-acetylglucosaminyltransferase activity"/>
    <property type="evidence" value="ECO:0007669"/>
    <property type="project" value="UniProtKB-EC"/>
</dbReference>
<gene>
    <name evidence="13" type="ORF">BD289DRAFT_367971</name>
</gene>
<keyword evidence="4" id="KW-0732">Signal</keyword>
<dbReference type="PANTHER" id="PTHR20961">
    <property type="entry name" value="GLYCOSYLTRANSFERASE"/>
    <property type="match status" value="1"/>
</dbReference>
<dbReference type="InterPro" id="IPR007657">
    <property type="entry name" value="Glycosyltransferase_61"/>
</dbReference>
<evidence type="ECO:0000256" key="3">
    <source>
        <dbReference type="ARBA" id="ARBA00022679"/>
    </source>
</evidence>